<comment type="caution">
    <text evidence="2">The sequence shown here is derived from an EMBL/GenBank/DDBJ whole genome shotgun (WGS) entry which is preliminary data.</text>
</comment>
<dbReference type="AlphaFoldDB" id="A0AAN7TCV7"/>
<sequence length="261" mass="29844">MAGQQQQATANASAPQQKSQSATEESYRHLLEALLSYEHVFYSPPTSPHKAHIKQDGSSSNLPTISSLSLHPVIESVLHLLNCDLRSAHFLCRHAQVNPKFESMFIHGILHRIEGDVDNTRAWYGDVKDSEIFQHVWLESTKRSTGEKVPDAAHKGWRHFLDRVERYRDRTSKRKGSGGWDGDENNLELSSVKNWAEEERLLREGSLWELQLALRFCERKFGVKQMSDARQEFIGMMESGDEKHVKIAQSMVTGGEGWREF</sequence>
<reference evidence="2 3" key="1">
    <citation type="submission" date="2023-08" db="EMBL/GenBank/DDBJ databases">
        <title>Black Yeasts Isolated from many extreme environments.</title>
        <authorList>
            <person name="Coleine C."/>
            <person name="Stajich J.E."/>
            <person name="Selbmann L."/>
        </authorList>
    </citation>
    <scope>NUCLEOTIDE SEQUENCE [LARGE SCALE GENOMIC DNA]</scope>
    <source>
        <strain evidence="2 3">CCFEE 5910</strain>
    </source>
</reference>
<proteinExistence type="predicted"/>
<evidence type="ECO:0000313" key="2">
    <source>
        <dbReference type="EMBL" id="KAK5090764.1"/>
    </source>
</evidence>
<name>A0AAN7TCV7_9EURO</name>
<dbReference type="EMBL" id="JAVRRJ010000001">
    <property type="protein sequence ID" value="KAK5090764.1"/>
    <property type="molecule type" value="Genomic_DNA"/>
</dbReference>
<evidence type="ECO:0000256" key="1">
    <source>
        <dbReference type="SAM" id="MobiDB-lite"/>
    </source>
</evidence>
<protein>
    <submittedName>
        <fullName evidence="2">Uncharacterized protein</fullName>
    </submittedName>
</protein>
<feature type="region of interest" description="Disordered" evidence="1">
    <location>
        <begin position="1"/>
        <end position="24"/>
    </location>
</feature>
<evidence type="ECO:0000313" key="3">
    <source>
        <dbReference type="Proteomes" id="UP001309876"/>
    </source>
</evidence>
<dbReference type="Proteomes" id="UP001309876">
    <property type="component" value="Unassembled WGS sequence"/>
</dbReference>
<gene>
    <name evidence="2" type="ORF">LTR05_000940</name>
</gene>
<accession>A0AAN7TCV7</accession>
<organism evidence="2 3">
    <name type="scientific">Lithohypha guttulata</name>
    <dbReference type="NCBI Taxonomy" id="1690604"/>
    <lineage>
        <taxon>Eukaryota</taxon>
        <taxon>Fungi</taxon>
        <taxon>Dikarya</taxon>
        <taxon>Ascomycota</taxon>
        <taxon>Pezizomycotina</taxon>
        <taxon>Eurotiomycetes</taxon>
        <taxon>Chaetothyriomycetidae</taxon>
        <taxon>Chaetothyriales</taxon>
        <taxon>Trichomeriaceae</taxon>
        <taxon>Lithohypha</taxon>
    </lineage>
</organism>
<keyword evidence="3" id="KW-1185">Reference proteome</keyword>